<sequence>MQEGHNLTVLQVTPELNAGGVERTTLEIAEAISRAGGLALVAAAGGRLEPDLKTAGGELIRIPAHSKNPITMIANAFKLAEIARKRKVQIIHARSRAPGWSALFAARMAKVPFVTTYHGIYNAKSPLKAFYNSVMARGDAIIANSEFTREHVLAHHDVMPERVTAIPRGVDLAVFDSGKIAPQSIAALRAEWRVKPDQCVVFVPARLTRWKGQTILIEAARLLNERRPNAVKFIIAGDDQGRRAYSQEMLSAIKAGGLQDVVAMVGHLRQMPLAFAACDMAVFPVIEPEAFGRGAVEAEAMGVPVIASNLGGYTETVVEGQTGFLVPAGAAAPLCGAIERMIDAGAEKRAEMGRNGQERVKALYSKLALQSATLAVYERVLRQAESRKVAKSPGQPVL</sequence>
<proteinExistence type="predicted"/>
<feature type="domain" description="Glycosyltransferase subfamily 4-like N-terminal" evidence="2">
    <location>
        <begin position="19"/>
        <end position="173"/>
    </location>
</feature>
<dbReference type="Gene3D" id="3.40.50.2000">
    <property type="entry name" value="Glycogen Phosphorylase B"/>
    <property type="match status" value="2"/>
</dbReference>
<dbReference type="STRING" id="1759059.ATE48_06195"/>
<dbReference type="InParanoid" id="A0A1B1AN15"/>
<dbReference type="SUPFAM" id="SSF53756">
    <property type="entry name" value="UDP-Glycosyltransferase/glycogen phosphorylase"/>
    <property type="match status" value="1"/>
</dbReference>
<keyword evidence="4" id="KW-1185">Reference proteome</keyword>
<gene>
    <name evidence="3" type="ORF">ATE48_06195</name>
</gene>
<dbReference type="PANTHER" id="PTHR45947:SF3">
    <property type="entry name" value="SULFOQUINOVOSYL TRANSFERASE SQD2"/>
    <property type="match status" value="1"/>
</dbReference>
<dbReference type="CDD" id="cd03819">
    <property type="entry name" value="GT4_WavL-like"/>
    <property type="match status" value="1"/>
</dbReference>
<dbReference type="Pfam" id="PF00534">
    <property type="entry name" value="Glycos_transf_1"/>
    <property type="match status" value="1"/>
</dbReference>
<dbReference type="InterPro" id="IPR028098">
    <property type="entry name" value="Glyco_trans_4-like_N"/>
</dbReference>
<dbReference type="Pfam" id="PF13439">
    <property type="entry name" value="Glyco_transf_4"/>
    <property type="match status" value="1"/>
</dbReference>
<evidence type="ECO:0008006" key="5">
    <source>
        <dbReference type="Google" id="ProtNLM"/>
    </source>
</evidence>
<dbReference type="PANTHER" id="PTHR45947">
    <property type="entry name" value="SULFOQUINOVOSYL TRANSFERASE SQD2"/>
    <property type="match status" value="1"/>
</dbReference>
<dbReference type="InterPro" id="IPR001296">
    <property type="entry name" value="Glyco_trans_1"/>
</dbReference>
<dbReference type="GO" id="GO:0016758">
    <property type="term" value="F:hexosyltransferase activity"/>
    <property type="evidence" value="ECO:0007669"/>
    <property type="project" value="TreeGrafter"/>
</dbReference>
<protein>
    <recommendedName>
        <fullName evidence="5">Glycosyl transferase</fullName>
    </recommendedName>
</protein>
<accession>A0A1B1AN15</accession>
<evidence type="ECO:0000259" key="2">
    <source>
        <dbReference type="Pfam" id="PF13439"/>
    </source>
</evidence>
<dbReference type="InterPro" id="IPR050194">
    <property type="entry name" value="Glycosyltransferase_grp1"/>
</dbReference>
<dbReference type="Proteomes" id="UP000092498">
    <property type="component" value="Chromosome"/>
</dbReference>
<dbReference type="KEGG" id="cbot:ATE48_06195"/>
<dbReference type="AlphaFoldDB" id="A0A1B1AN15"/>
<reference evidence="3 4" key="1">
    <citation type="submission" date="2015-11" db="EMBL/GenBank/DDBJ databases">
        <title>Whole-Genome Sequence of Candidatus Oderbacter manganicum from the National Park Lower Oder Valley, Germany.</title>
        <authorList>
            <person name="Braun B."/>
            <person name="Liere K."/>
            <person name="Szewzyk U."/>
        </authorList>
    </citation>
    <scope>NUCLEOTIDE SEQUENCE [LARGE SCALE GENOMIC DNA]</scope>
    <source>
        <strain evidence="3 4">OTSz_A_272</strain>
    </source>
</reference>
<evidence type="ECO:0000259" key="1">
    <source>
        <dbReference type="Pfam" id="PF00534"/>
    </source>
</evidence>
<evidence type="ECO:0000313" key="3">
    <source>
        <dbReference type="EMBL" id="ANP47968.1"/>
    </source>
</evidence>
<name>A0A1B1AN15_9PROT</name>
<evidence type="ECO:0000313" key="4">
    <source>
        <dbReference type="Proteomes" id="UP000092498"/>
    </source>
</evidence>
<organism evidence="3 4">
    <name type="scientific">Candidatus Viadribacter manganicus</name>
    <dbReference type="NCBI Taxonomy" id="1759059"/>
    <lineage>
        <taxon>Bacteria</taxon>
        <taxon>Pseudomonadati</taxon>
        <taxon>Pseudomonadota</taxon>
        <taxon>Alphaproteobacteria</taxon>
        <taxon>Hyphomonadales</taxon>
        <taxon>Hyphomonadaceae</taxon>
        <taxon>Candidatus Viadribacter</taxon>
    </lineage>
</organism>
<feature type="domain" description="Glycosyl transferase family 1" evidence="1">
    <location>
        <begin position="187"/>
        <end position="359"/>
    </location>
</feature>
<dbReference type="EMBL" id="CP013244">
    <property type="protein sequence ID" value="ANP47968.1"/>
    <property type="molecule type" value="Genomic_DNA"/>
</dbReference>